<feature type="binding site" evidence="7">
    <location>
        <position position="257"/>
    </location>
    <ligand>
        <name>Mg(2+)</name>
        <dbReference type="ChEBI" id="CHEBI:18420"/>
        <label>1</label>
    </ligand>
</feature>
<dbReference type="Proteomes" id="UP000094243">
    <property type="component" value="Unassembled WGS sequence"/>
</dbReference>
<feature type="active site" description="Proton donor/acceptor" evidence="6">
    <location>
        <position position="157"/>
    </location>
</feature>
<dbReference type="PANTHER" id="PTHR43250:SF2">
    <property type="entry name" value="EXODEOXYRIBONUCLEASE III"/>
    <property type="match status" value="1"/>
</dbReference>
<evidence type="ECO:0000256" key="7">
    <source>
        <dbReference type="PIRSR" id="PIRSR604808-2"/>
    </source>
</evidence>
<keyword evidence="7" id="KW-0464">Manganese</keyword>
<evidence type="ECO:0000256" key="2">
    <source>
        <dbReference type="ARBA" id="ARBA00007092"/>
    </source>
</evidence>
<dbReference type="GO" id="GO:0046872">
    <property type="term" value="F:metal ion binding"/>
    <property type="evidence" value="ECO:0007669"/>
    <property type="project" value="UniProtKB-KW"/>
</dbReference>
<sequence>MRLATWNVNSIRARVDRVVDWLERDDVDVLAMQETKCSDEQFPVMPFLAAGYEVVHCGFNQWNGVAIASRVGIDDVQVGFEGQPTWSDKPEVEAAAEARALGATCDGVRVWSLYVPNGRSVGSPHYLYKLEWLAALRNAAEKWLSEDPSAQIALGGDWNIAPTDEDVWSVEFYQGSTHVTEPERAAFNTILDAQFTDLVRPFTPGPAVFTYWDYTQLRFPKNRGMRIDFILGSPALAQRVIHAEIVREQRKGKSPSDHAPVLVELS</sequence>
<dbReference type="RefSeq" id="WP_069404213.1">
    <property type="nucleotide sequence ID" value="NZ_MIGZ01000020.1"/>
</dbReference>
<dbReference type="InterPro" id="IPR005135">
    <property type="entry name" value="Endo/exonuclease/phosphatase"/>
</dbReference>
<feature type="active site" evidence="6">
    <location>
        <position position="114"/>
    </location>
</feature>
<feature type="site" description="Interaction with DNA substrate" evidence="8">
    <location>
        <position position="258"/>
    </location>
</feature>
<evidence type="ECO:0000313" key="10">
    <source>
        <dbReference type="EMBL" id="ODQ95347.1"/>
    </source>
</evidence>
<name>A0A1E3S173_9MYCO</name>
<feature type="active site" description="Proton acceptor" evidence="6">
    <location>
        <position position="258"/>
    </location>
</feature>
<dbReference type="PANTHER" id="PTHR43250">
    <property type="entry name" value="EXODEOXYRIBONUCLEASE III"/>
    <property type="match status" value="1"/>
</dbReference>
<evidence type="ECO:0000256" key="5">
    <source>
        <dbReference type="ARBA" id="ARBA00022842"/>
    </source>
</evidence>
<keyword evidence="11" id="KW-1185">Reference proteome</keyword>
<accession>A0A1E3S173</accession>
<gene>
    <name evidence="10" type="ORF">BHQ17_05470</name>
</gene>
<dbReference type="GO" id="GO:0003677">
    <property type="term" value="F:DNA binding"/>
    <property type="evidence" value="ECO:0007669"/>
    <property type="project" value="InterPro"/>
</dbReference>
<evidence type="ECO:0000256" key="3">
    <source>
        <dbReference type="ARBA" id="ARBA00022723"/>
    </source>
</evidence>
<comment type="cofactor">
    <cofactor evidence="1">
        <name>Mn(2+)</name>
        <dbReference type="ChEBI" id="CHEBI:29035"/>
    </cofactor>
</comment>
<evidence type="ECO:0000313" key="11">
    <source>
        <dbReference type="Proteomes" id="UP000094243"/>
    </source>
</evidence>
<comment type="cofactor">
    <cofactor evidence="7">
        <name>Mg(2+)</name>
        <dbReference type="ChEBI" id="CHEBI:18420"/>
    </cofactor>
    <cofactor evidence="7">
        <name>Mn(2+)</name>
        <dbReference type="ChEBI" id="CHEBI:29035"/>
    </cofactor>
    <text evidence="7">Probably binds two magnesium or manganese ions per subunit.</text>
</comment>
<keyword evidence="3 7" id="KW-0479">Metal-binding</keyword>
<dbReference type="CDD" id="cd09086">
    <property type="entry name" value="ExoIII-like_AP-endo"/>
    <property type="match status" value="1"/>
</dbReference>
<evidence type="ECO:0000259" key="9">
    <source>
        <dbReference type="Pfam" id="PF03372"/>
    </source>
</evidence>
<dbReference type="AlphaFoldDB" id="A0A1E3S173"/>
<evidence type="ECO:0000256" key="6">
    <source>
        <dbReference type="PIRSR" id="PIRSR604808-1"/>
    </source>
</evidence>
<feature type="binding site" evidence="7">
    <location>
        <position position="157"/>
    </location>
    <ligand>
        <name>Mg(2+)</name>
        <dbReference type="ChEBI" id="CHEBI:18420"/>
        <label>1</label>
    </ligand>
</feature>
<feature type="binding site" evidence="7">
    <location>
        <position position="34"/>
    </location>
    <ligand>
        <name>Mg(2+)</name>
        <dbReference type="ChEBI" id="CHEBI:18420"/>
        <label>1</label>
    </ligand>
</feature>
<comment type="caution">
    <text evidence="10">The sequence shown here is derived from an EMBL/GenBank/DDBJ whole genome shotgun (WGS) entry which is preliminary data.</text>
</comment>
<protein>
    <submittedName>
        <fullName evidence="10">Exodeoxyribonuclease III</fullName>
    </submittedName>
</protein>
<dbReference type="PROSITE" id="PS00728">
    <property type="entry name" value="AP_NUCLEASE_F1_3"/>
    <property type="match status" value="1"/>
</dbReference>
<feature type="binding site" evidence="7">
    <location>
        <position position="258"/>
    </location>
    <ligand>
        <name>Mg(2+)</name>
        <dbReference type="ChEBI" id="CHEBI:18420"/>
        <label>1</label>
    </ligand>
</feature>
<reference evidence="11" key="1">
    <citation type="submission" date="2016-09" db="EMBL/GenBank/DDBJ databases">
        <authorList>
            <person name="Greninger A.L."/>
            <person name="Jerome K.R."/>
            <person name="Mcnair B."/>
            <person name="Wallis C."/>
            <person name="Fang F."/>
        </authorList>
    </citation>
    <scope>NUCLEOTIDE SEQUENCE [LARGE SCALE GENOMIC DNA]</scope>
    <source>
        <strain evidence="11">M7</strain>
    </source>
</reference>
<dbReference type="SUPFAM" id="SSF56219">
    <property type="entry name" value="DNase I-like"/>
    <property type="match status" value="1"/>
</dbReference>
<dbReference type="InterPro" id="IPR036691">
    <property type="entry name" value="Endo/exonu/phosph_ase_sf"/>
</dbReference>
<feature type="binding site" evidence="7">
    <location>
        <position position="159"/>
    </location>
    <ligand>
        <name>Mg(2+)</name>
        <dbReference type="ChEBI" id="CHEBI:18420"/>
        <label>1</label>
    </ligand>
</feature>
<dbReference type="InterPro" id="IPR020848">
    <property type="entry name" value="AP_endonuclease_F1_CS"/>
</dbReference>
<dbReference type="InterPro" id="IPR037493">
    <property type="entry name" value="ExoIII-like"/>
</dbReference>
<evidence type="ECO:0000256" key="1">
    <source>
        <dbReference type="ARBA" id="ARBA00001936"/>
    </source>
</evidence>
<keyword evidence="5 7" id="KW-0460">Magnesium</keyword>
<proteinExistence type="inferred from homology"/>
<organism evidence="10 11">
    <name type="scientific">Mycolicibacterium holsaticum</name>
    <dbReference type="NCBI Taxonomy" id="152142"/>
    <lineage>
        <taxon>Bacteria</taxon>
        <taxon>Bacillati</taxon>
        <taxon>Actinomycetota</taxon>
        <taxon>Actinomycetes</taxon>
        <taxon>Mycobacteriales</taxon>
        <taxon>Mycobacteriaceae</taxon>
        <taxon>Mycolicibacterium</taxon>
    </lineage>
</organism>
<feature type="domain" description="Endonuclease/exonuclease/phosphatase" evidence="9">
    <location>
        <begin position="4"/>
        <end position="258"/>
    </location>
</feature>
<evidence type="ECO:0000256" key="8">
    <source>
        <dbReference type="PIRSR" id="PIRSR604808-3"/>
    </source>
</evidence>
<dbReference type="NCBIfam" id="TIGR00195">
    <property type="entry name" value="exoDNase_III"/>
    <property type="match status" value="1"/>
</dbReference>
<dbReference type="GO" id="GO:0008311">
    <property type="term" value="F:double-stranded DNA 3'-5' DNA exonuclease activity"/>
    <property type="evidence" value="ECO:0007669"/>
    <property type="project" value="InterPro"/>
</dbReference>
<dbReference type="EMBL" id="MIGZ01000020">
    <property type="protein sequence ID" value="ODQ95347.1"/>
    <property type="molecule type" value="Genomic_DNA"/>
</dbReference>
<dbReference type="GO" id="GO:0004519">
    <property type="term" value="F:endonuclease activity"/>
    <property type="evidence" value="ECO:0007669"/>
    <property type="project" value="InterPro"/>
</dbReference>
<feature type="site" description="Transition state stabilizer" evidence="8">
    <location>
        <position position="159"/>
    </location>
</feature>
<dbReference type="OrthoDB" id="9803914at2"/>
<dbReference type="GO" id="GO:0006281">
    <property type="term" value="P:DNA repair"/>
    <property type="evidence" value="ECO:0007669"/>
    <property type="project" value="InterPro"/>
</dbReference>
<feature type="binding site" evidence="7">
    <location>
        <position position="7"/>
    </location>
    <ligand>
        <name>Mg(2+)</name>
        <dbReference type="ChEBI" id="CHEBI:18420"/>
        <label>1</label>
    </ligand>
</feature>
<dbReference type="Gene3D" id="3.60.10.10">
    <property type="entry name" value="Endonuclease/exonuclease/phosphatase"/>
    <property type="match status" value="1"/>
</dbReference>
<evidence type="ECO:0000256" key="4">
    <source>
        <dbReference type="ARBA" id="ARBA00022801"/>
    </source>
</evidence>
<dbReference type="PROSITE" id="PS51435">
    <property type="entry name" value="AP_NUCLEASE_F1_4"/>
    <property type="match status" value="1"/>
</dbReference>
<dbReference type="InterPro" id="IPR004808">
    <property type="entry name" value="AP_endonuc_1"/>
</dbReference>
<keyword evidence="4" id="KW-0378">Hydrolase</keyword>
<dbReference type="NCBIfam" id="TIGR00633">
    <property type="entry name" value="xth"/>
    <property type="match status" value="1"/>
</dbReference>
<comment type="similarity">
    <text evidence="2">Belongs to the DNA repair enzymes AP/ExoA family.</text>
</comment>
<dbReference type="Pfam" id="PF03372">
    <property type="entry name" value="Exo_endo_phos"/>
    <property type="match status" value="1"/>
</dbReference>
<feature type="site" description="Important for catalytic activity" evidence="8">
    <location>
        <position position="228"/>
    </location>
</feature>